<comment type="caution">
    <text evidence="2">The sequence shown here is derived from an EMBL/GenBank/DDBJ whole genome shotgun (WGS) entry which is preliminary data.</text>
</comment>
<dbReference type="PANTHER" id="PTHR43798">
    <property type="entry name" value="MONOACYLGLYCEROL LIPASE"/>
    <property type="match status" value="1"/>
</dbReference>
<dbReference type="InterPro" id="IPR000073">
    <property type="entry name" value="AB_hydrolase_1"/>
</dbReference>
<dbReference type="InterPro" id="IPR029058">
    <property type="entry name" value="AB_hydrolase_fold"/>
</dbReference>
<dbReference type="GO" id="GO:0016787">
    <property type="term" value="F:hydrolase activity"/>
    <property type="evidence" value="ECO:0007669"/>
    <property type="project" value="UniProtKB-KW"/>
</dbReference>
<name>A0A9D8KFA4_9DELT</name>
<sequence length="243" mass="26386">MLLMKKEGAKGSVVFIHPAGSSGEIWRDDAQYFSRRYNTMTMDLPGRGATGGEGSTDAFEYARFVKGAMDLAGFSTAVAVGSSMGGAVAQALALDYPQAVSGLVLLGTGAKLPCAPIIFETIMTDYAKFLDMAGEMAYGPKAERAVIARHREIAARIRPEVANCDFTACSSFDSRERLNEIKAPTLVMCGEADYMMPAKFSAYLAENIKNSRLVTLPDVGHHLMAEARDEFRSHVTDFLKEIF</sequence>
<dbReference type="AlphaFoldDB" id="A0A9D8KFA4"/>
<dbReference type="EMBL" id="JAFGIX010000042">
    <property type="protein sequence ID" value="MBN1573193.1"/>
    <property type="molecule type" value="Genomic_DNA"/>
</dbReference>
<dbReference type="Gene3D" id="3.40.50.1820">
    <property type="entry name" value="alpha/beta hydrolase"/>
    <property type="match status" value="1"/>
</dbReference>
<evidence type="ECO:0000313" key="2">
    <source>
        <dbReference type="EMBL" id="MBN1573193.1"/>
    </source>
</evidence>
<organism evidence="2 3">
    <name type="scientific">Candidatus Zymogenus saltonus</name>
    <dbReference type="NCBI Taxonomy" id="2844893"/>
    <lineage>
        <taxon>Bacteria</taxon>
        <taxon>Deltaproteobacteria</taxon>
        <taxon>Candidatus Zymogenia</taxon>
        <taxon>Candidatus Zymogeniales</taxon>
        <taxon>Candidatus Zymogenaceae</taxon>
        <taxon>Candidatus Zymogenus</taxon>
    </lineage>
</organism>
<protein>
    <submittedName>
        <fullName evidence="2">Alpha/beta hydrolase</fullName>
    </submittedName>
</protein>
<reference evidence="2" key="1">
    <citation type="journal article" date="2021" name="Environ. Microbiol.">
        <title>Genomic characterization of three novel Desulfobacterota classes expand the metabolic and phylogenetic diversity of the phylum.</title>
        <authorList>
            <person name="Murphy C.L."/>
            <person name="Biggerstaff J."/>
            <person name="Eichhorn A."/>
            <person name="Ewing E."/>
            <person name="Shahan R."/>
            <person name="Soriano D."/>
            <person name="Stewart S."/>
            <person name="VanMol K."/>
            <person name="Walker R."/>
            <person name="Walters P."/>
            <person name="Elshahed M.S."/>
            <person name="Youssef N.H."/>
        </authorList>
    </citation>
    <scope>NUCLEOTIDE SEQUENCE</scope>
    <source>
        <strain evidence="2">Zod_Metabat.24</strain>
    </source>
</reference>
<accession>A0A9D8KFA4</accession>
<dbReference type="Pfam" id="PF12697">
    <property type="entry name" value="Abhydrolase_6"/>
    <property type="match status" value="1"/>
</dbReference>
<proteinExistence type="predicted"/>
<dbReference type="SUPFAM" id="SSF53474">
    <property type="entry name" value="alpha/beta-Hydrolases"/>
    <property type="match status" value="1"/>
</dbReference>
<dbReference type="PRINTS" id="PR00111">
    <property type="entry name" value="ABHYDROLASE"/>
</dbReference>
<dbReference type="InterPro" id="IPR050266">
    <property type="entry name" value="AB_hydrolase_sf"/>
</dbReference>
<gene>
    <name evidence="2" type="ORF">JW984_08370</name>
</gene>
<keyword evidence="2" id="KW-0378">Hydrolase</keyword>
<evidence type="ECO:0000259" key="1">
    <source>
        <dbReference type="Pfam" id="PF12697"/>
    </source>
</evidence>
<evidence type="ECO:0000313" key="3">
    <source>
        <dbReference type="Proteomes" id="UP000809273"/>
    </source>
</evidence>
<dbReference type="Proteomes" id="UP000809273">
    <property type="component" value="Unassembled WGS sequence"/>
</dbReference>
<feature type="domain" description="AB hydrolase-1" evidence="1">
    <location>
        <begin position="13"/>
        <end position="231"/>
    </location>
</feature>
<reference evidence="2" key="2">
    <citation type="submission" date="2021-01" db="EMBL/GenBank/DDBJ databases">
        <authorList>
            <person name="Hahn C.R."/>
            <person name="Youssef N.H."/>
            <person name="Elshahed M."/>
        </authorList>
    </citation>
    <scope>NUCLEOTIDE SEQUENCE</scope>
    <source>
        <strain evidence="2">Zod_Metabat.24</strain>
    </source>
</reference>